<evidence type="ECO:0000313" key="3">
    <source>
        <dbReference type="Proteomes" id="UP000318833"/>
    </source>
</evidence>
<dbReference type="RefSeq" id="WP_143919139.1">
    <property type="nucleotide sequence ID" value="NZ_CANMIK010000115.1"/>
</dbReference>
<reference evidence="2 3" key="1">
    <citation type="submission" date="2019-07" db="EMBL/GenBank/DDBJ databases">
        <title>The draft genome sequence of Aquimarina algiphila M91.</title>
        <authorList>
            <person name="Meng X."/>
        </authorList>
    </citation>
    <scope>NUCLEOTIDE SEQUENCE [LARGE SCALE GENOMIC DNA]</scope>
    <source>
        <strain evidence="2 3">M91</strain>
    </source>
</reference>
<gene>
    <name evidence="2" type="ORF">FOF46_30150</name>
</gene>
<dbReference type="EMBL" id="VLNR01000128">
    <property type="protein sequence ID" value="TSE03049.1"/>
    <property type="molecule type" value="Genomic_DNA"/>
</dbReference>
<protein>
    <submittedName>
        <fullName evidence="2">Uncharacterized protein</fullName>
    </submittedName>
</protein>
<accession>A0A554VAE2</accession>
<evidence type="ECO:0000256" key="1">
    <source>
        <dbReference type="SAM" id="Phobius"/>
    </source>
</evidence>
<keyword evidence="1" id="KW-0812">Transmembrane</keyword>
<keyword evidence="1" id="KW-0472">Membrane</keyword>
<feature type="transmembrane region" description="Helical" evidence="1">
    <location>
        <begin position="113"/>
        <end position="133"/>
    </location>
</feature>
<sequence>MLSLQEIKGNRFKIYLIGVIGAIGLITPFIHIPFNGTEVSGAFGFKKMSSLLFAVGLPILSISASLLLFLASKSILQKDLSKVFRIFSYLFGFVGFFFLSWTLAPSINDFNPILYYLSMIGISIVMVFVNKGLSSYIIDFNNSNEILLLNIRKLTRHIGINIKKKYIKDEDRKDYLIDTIDVIDSLD</sequence>
<evidence type="ECO:0000313" key="2">
    <source>
        <dbReference type="EMBL" id="TSE03049.1"/>
    </source>
</evidence>
<feature type="transmembrane region" description="Helical" evidence="1">
    <location>
        <begin position="83"/>
        <end position="101"/>
    </location>
</feature>
<feature type="transmembrane region" description="Helical" evidence="1">
    <location>
        <begin position="51"/>
        <end position="71"/>
    </location>
</feature>
<feature type="transmembrane region" description="Helical" evidence="1">
    <location>
        <begin position="12"/>
        <end position="31"/>
    </location>
</feature>
<organism evidence="2 3">
    <name type="scientific">Aquimarina algiphila</name>
    <dbReference type="NCBI Taxonomy" id="2047982"/>
    <lineage>
        <taxon>Bacteria</taxon>
        <taxon>Pseudomonadati</taxon>
        <taxon>Bacteroidota</taxon>
        <taxon>Flavobacteriia</taxon>
        <taxon>Flavobacteriales</taxon>
        <taxon>Flavobacteriaceae</taxon>
        <taxon>Aquimarina</taxon>
    </lineage>
</organism>
<dbReference type="Proteomes" id="UP000318833">
    <property type="component" value="Unassembled WGS sequence"/>
</dbReference>
<dbReference type="AlphaFoldDB" id="A0A554VAE2"/>
<keyword evidence="3" id="KW-1185">Reference proteome</keyword>
<proteinExistence type="predicted"/>
<comment type="caution">
    <text evidence="2">The sequence shown here is derived from an EMBL/GenBank/DDBJ whole genome shotgun (WGS) entry which is preliminary data.</text>
</comment>
<dbReference type="OrthoDB" id="1465307at2"/>
<keyword evidence="1" id="KW-1133">Transmembrane helix</keyword>
<name>A0A554VAE2_9FLAO</name>